<dbReference type="Gene3D" id="3.30.40.10">
    <property type="entry name" value="Zinc/RING finger domain, C3HC4 (zinc finger)"/>
    <property type="match status" value="1"/>
</dbReference>
<dbReference type="SMART" id="SM00184">
    <property type="entry name" value="RING"/>
    <property type="match status" value="1"/>
</dbReference>
<keyword evidence="2 4" id="KW-0863">Zinc-finger</keyword>
<evidence type="ECO:0000313" key="7">
    <source>
        <dbReference type="Proteomes" id="UP000799324"/>
    </source>
</evidence>
<evidence type="ECO:0000259" key="5">
    <source>
        <dbReference type="PROSITE" id="PS50089"/>
    </source>
</evidence>
<evidence type="ECO:0000256" key="1">
    <source>
        <dbReference type="ARBA" id="ARBA00022723"/>
    </source>
</evidence>
<evidence type="ECO:0000256" key="2">
    <source>
        <dbReference type="ARBA" id="ARBA00022771"/>
    </source>
</evidence>
<protein>
    <recommendedName>
        <fullName evidence="5">RING-type domain-containing protein</fullName>
    </recommendedName>
</protein>
<dbReference type="GO" id="GO:0061630">
    <property type="term" value="F:ubiquitin protein ligase activity"/>
    <property type="evidence" value="ECO:0007669"/>
    <property type="project" value="TreeGrafter"/>
</dbReference>
<dbReference type="SUPFAM" id="SSF57850">
    <property type="entry name" value="RING/U-box"/>
    <property type="match status" value="1"/>
</dbReference>
<proteinExistence type="predicted"/>
<name>A0A6A6T2R5_9PLEO</name>
<gene>
    <name evidence="6" type="ORF">K491DRAFT_694182</name>
</gene>
<dbReference type="AlphaFoldDB" id="A0A6A6T2R5"/>
<sequence length="320" mass="36801">MAYATAPSQDQYLADCLIPLAPILSLKAGPTQCTICLCDLRHSSSVSPVDNVVNIKPCHHKFHRDCITLWFTGTHQQIYTCPNCRTTLFTPNRLTPTQIESMTLSSSSDLISEAILEPAESYTTRNERFSIRLADRHPRDIFIPRFLARDTTKLQQLIDFGIYLEQERFDICGLHWDWKACVSLISLKYEEAGYPQTDFVTQTSLLLLLVAAALIDRLGNMARYNNTVEFAQLLAYGEKLFLETQREARECEAALSFSDYRREDSLAMLEYKRVLDHRDDGYRTPGLWHVKGHEERIRWIVGLRMRIWGRGVEPLGPRVL</sequence>
<keyword evidence="1" id="KW-0479">Metal-binding</keyword>
<evidence type="ECO:0000256" key="4">
    <source>
        <dbReference type="PROSITE-ProRule" id="PRU00175"/>
    </source>
</evidence>
<keyword evidence="7" id="KW-1185">Reference proteome</keyword>
<dbReference type="PANTHER" id="PTHR45969:SF69">
    <property type="entry name" value="FINGER DOMAIN PROTEIN, PUTATIVE (AFU_ORTHOLOGUE AFUA_3G12190)-RELATED"/>
    <property type="match status" value="1"/>
</dbReference>
<accession>A0A6A6T2R5</accession>
<dbReference type="EMBL" id="MU004371">
    <property type="protein sequence ID" value="KAF2653982.1"/>
    <property type="molecule type" value="Genomic_DNA"/>
</dbReference>
<keyword evidence="3" id="KW-0862">Zinc</keyword>
<dbReference type="PANTHER" id="PTHR45969">
    <property type="entry name" value="RING ZINC FINGER PROTEIN-RELATED"/>
    <property type="match status" value="1"/>
</dbReference>
<dbReference type="GO" id="GO:0016567">
    <property type="term" value="P:protein ubiquitination"/>
    <property type="evidence" value="ECO:0007669"/>
    <property type="project" value="TreeGrafter"/>
</dbReference>
<dbReference type="GO" id="GO:0008270">
    <property type="term" value="F:zinc ion binding"/>
    <property type="evidence" value="ECO:0007669"/>
    <property type="project" value="UniProtKB-KW"/>
</dbReference>
<dbReference type="OrthoDB" id="8062037at2759"/>
<dbReference type="Pfam" id="PF13639">
    <property type="entry name" value="zf-RING_2"/>
    <property type="match status" value="1"/>
</dbReference>
<dbReference type="Proteomes" id="UP000799324">
    <property type="component" value="Unassembled WGS sequence"/>
</dbReference>
<dbReference type="InterPro" id="IPR013083">
    <property type="entry name" value="Znf_RING/FYVE/PHD"/>
</dbReference>
<organism evidence="6 7">
    <name type="scientific">Lophiostoma macrostomum CBS 122681</name>
    <dbReference type="NCBI Taxonomy" id="1314788"/>
    <lineage>
        <taxon>Eukaryota</taxon>
        <taxon>Fungi</taxon>
        <taxon>Dikarya</taxon>
        <taxon>Ascomycota</taxon>
        <taxon>Pezizomycotina</taxon>
        <taxon>Dothideomycetes</taxon>
        <taxon>Pleosporomycetidae</taxon>
        <taxon>Pleosporales</taxon>
        <taxon>Lophiostomataceae</taxon>
        <taxon>Lophiostoma</taxon>
    </lineage>
</organism>
<reference evidence="6" key="1">
    <citation type="journal article" date="2020" name="Stud. Mycol.">
        <title>101 Dothideomycetes genomes: a test case for predicting lifestyles and emergence of pathogens.</title>
        <authorList>
            <person name="Haridas S."/>
            <person name="Albert R."/>
            <person name="Binder M."/>
            <person name="Bloem J."/>
            <person name="Labutti K."/>
            <person name="Salamov A."/>
            <person name="Andreopoulos B."/>
            <person name="Baker S."/>
            <person name="Barry K."/>
            <person name="Bills G."/>
            <person name="Bluhm B."/>
            <person name="Cannon C."/>
            <person name="Castanera R."/>
            <person name="Culley D."/>
            <person name="Daum C."/>
            <person name="Ezra D."/>
            <person name="Gonzalez J."/>
            <person name="Henrissat B."/>
            <person name="Kuo A."/>
            <person name="Liang C."/>
            <person name="Lipzen A."/>
            <person name="Lutzoni F."/>
            <person name="Magnuson J."/>
            <person name="Mondo S."/>
            <person name="Nolan M."/>
            <person name="Ohm R."/>
            <person name="Pangilinan J."/>
            <person name="Park H.-J."/>
            <person name="Ramirez L."/>
            <person name="Alfaro M."/>
            <person name="Sun H."/>
            <person name="Tritt A."/>
            <person name="Yoshinaga Y."/>
            <person name="Zwiers L.-H."/>
            <person name="Turgeon B."/>
            <person name="Goodwin S."/>
            <person name="Spatafora J."/>
            <person name="Crous P."/>
            <person name="Grigoriev I."/>
        </authorList>
    </citation>
    <scope>NUCLEOTIDE SEQUENCE</scope>
    <source>
        <strain evidence="6">CBS 122681</strain>
    </source>
</reference>
<feature type="domain" description="RING-type" evidence="5">
    <location>
        <begin position="33"/>
        <end position="85"/>
    </location>
</feature>
<evidence type="ECO:0000256" key="3">
    <source>
        <dbReference type="ARBA" id="ARBA00022833"/>
    </source>
</evidence>
<dbReference type="InterPro" id="IPR001841">
    <property type="entry name" value="Znf_RING"/>
</dbReference>
<dbReference type="PROSITE" id="PS50089">
    <property type="entry name" value="ZF_RING_2"/>
    <property type="match status" value="1"/>
</dbReference>
<evidence type="ECO:0000313" key="6">
    <source>
        <dbReference type="EMBL" id="KAF2653982.1"/>
    </source>
</evidence>